<proteinExistence type="predicted"/>
<protein>
    <submittedName>
        <fullName evidence="1">Uncharacterized protein</fullName>
    </submittedName>
</protein>
<reference evidence="1 2" key="1">
    <citation type="submission" date="2019-03" db="EMBL/GenBank/DDBJ databases">
        <authorList>
            <person name="Sebastian G."/>
            <person name="Baumann P."/>
            <person name="Ruckert C."/>
            <person name="Kalinowski J."/>
            <person name="Nebel B."/>
            <person name="Takors R."/>
            <person name="Blombach B."/>
        </authorList>
    </citation>
    <scope>NUCLEOTIDE SEQUENCE [LARGE SCALE GENOMIC DNA]</scope>
    <source>
        <strain evidence="1 2">DSM 1084</strain>
    </source>
</reference>
<gene>
    <name evidence="1" type="ORF">HPF_11245</name>
</gene>
<evidence type="ECO:0000313" key="1">
    <source>
        <dbReference type="EMBL" id="QBM28264.1"/>
    </source>
</evidence>
<evidence type="ECO:0000313" key="2">
    <source>
        <dbReference type="Proteomes" id="UP000293912"/>
    </source>
</evidence>
<dbReference type="AlphaFoldDB" id="A0A4P6X3I7"/>
<dbReference type="KEGG" id="hpse:HPF_11245"/>
<dbReference type="EMBL" id="CP037867">
    <property type="protein sequence ID" value="QBM28264.1"/>
    <property type="molecule type" value="Genomic_DNA"/>
</dbReference>
<keyword evidence="2" id="KW-1185">Reference proteome</keyword>
<dbReference type="RefSeq" id="WP_066160214.1">
    <property type="nucleotide sequence ID" value="NZ_CP037867.1"/>
</dbReference>
<dbReference type="Proteomes" id="UP000293912">
    <property type="component" value="Chromosome"/>
</dbReference>
<name>A0A4P6X3I7_HYDPS</name>
<sequence length="110" mass="12285">MRWIKPTIRHSISALLGTEVRKHAPESLEPVRQAMLSVLGEAGAQANPRLKHRLMYVHDVQALWYARAEMVAVLSRLHGEARAVDLVRSVTPVFNGLLPKGLLESTRSAR</sequence>
<organism evidence="1 2">
    <name type="scientific">Hydrogenophaga pseudoflava</name>
    <name type="common">Pseudomonas carboxydoflava</name>
    <dbReference type="NCBI Taxonomy" id="47421"/>
    <lineage>
        <taxon>Bacteria</taxon>
        <taxon>Pseudomonadati</taxon>
        <taxon>Pseudomonadota</taxon>
        <taxon>Betaproteobacteria</taxon>
        <taxon>Burkholderiales</taxon>
        <taxon>Comamonadaceae</taxon>
        <taxon>Hydrogenophaga</taxon>
    </lineage>
</organism>
<accession>A0A4P6X3I7</accession>